<keyword evidence="2 7" id="KW-0812">Transmembrane</keyword>
<dbReference type="EMBL" id="AGCU01092487">
    <property type="status" value="NOT_ANNOTATED_CDS"/>
    <property type="molecule type" value="Genomic_DNA"/>
</dbReference>
<dbReference type="InterPro" id="IPR036179">
    <property type="entry name" value="Ig-like_dom_sf"/>
</dbReference>
<dbReference type="InterPro" id="IPR007110">
    <property type="entry name" value="Ig-like_dom"/>
</dbReference>
<dbReference type="Pfam" id="PF13765">
    <property type="entry name" value="PRY"/>
    <property type="match status" value="1"/>
</dbReference>
<dbReference type="PANTHER" id="PTHR24100:SF149">
    <property type="entry name" value="BG-LIKE ANTIGEN 1-RELATED"/>
    <property type="match status" value="1"/>
</dbReference>
<dbReference type="InterPro" id="IPR053896">
    <property type="entry name" value="BTN3A2-like_Ig-C"/>
</dbReference>
<dbReference type="SMART" id="SM00589">
    <property type="entry name" value="PRY"/>
    <property type="match status" value="1"/>
</dbReference>
<dbReference type="Pfam" id="PF22705">
    <property type="entry name" value="C2-set_3"/>
    <property type="match status" value="1"/>
</dbReference>
<dbReference type="InterPro" id="IPR003879">
    <property type="entry name" value="Butyrophylin_SPRY"/>
</dbReference>
<feature type="domain" description="Ig-like" evidence="8">
    <location>
        <begin position="169"/>
        <end position="242"/>
    </location>
</feature>
<dbReference type="InterPro" id="IPR003599">
    <property type="entry name" value="Ig_sub"/>
</dbReference>
<organism evidence="9 10">
    <name type="scientific">Pelodiscus sinensis</name>
    <name type="common">Chinese softshell turtle</name>
    <name type="synonym">Trionyx sinensis</name>
    <dbReference type="NCBI Taxonomy" id="13735"/>
    <lineage>
        <taxon>Eukaryota</taxon>
        <taxon>Metazoa</taxon>
        <taxon>Chordata</taxon>
        <taxon>Craniata</taxon>
        <taxon>Vertebrata</taxon>
        <taxon>Euteleostomi</taxon>
        <taxon>Archelosauria</taxon>
        <taxon>Testudinata</taxon>
        <taxon>Testudines</taxon>
        <taxon>Cryptodira</taxon>
        <taxon>Trionychia</taxon>
        <taxon>Trionychidae</taxon>
        <taxon>Pelodiscus</taxon>
    </lineage>
</organism>
<feature type="domain" description="Ig-like" evidence="8">
    <location>
        <begin position="19"/>
        <end position="151"/>
    </location>
</feature>
<keyword evidence="6" id="KW-0393">Immunoglobulin domain</keyword>
<dbReference type="InterPro" id="IPR050504">
    <property type="entry name" value="IgSF_BTN/MOG"/>
</dbReference>
<name>K7FZJ7_PELSI</name>
<dbReference type="InterPro" id="IPR006574">
    <property type="entry name" value="PRY"/>
</dbReference>
<dbReference type="Pfam" id="PF07686">
    <property type="entry name" value="V-set"/>
    <property type="match status" value="1"/>
</dbReference>
<evidence type="ECO:0000256" key="4">
    <source>
        <dbReference type="ARBA" id="ARBA00022989"/>
    </source>
</evidence>
<dbReference type="Gene3D" id="2.60.120.920">
    <property type="match status" value="1"/>
</dbReference>
<accession>K7FZJ7</accession>
<evidence type="ECO:0000256" key="3">
    <source>
        <dbReference type="ARBA" id="ARBA00022729"/>
    </source>
</evidence>
<dbReference type="InterPro" id="IPR013320">
    <property type="entry name" value="ConA-like_dom_sf"/>
</dbReference>
<dbReference type="HOGENOM" id="CLU_013137_8_4_1"/>
<dbReference type="PANTHER" id="PTHR24100">
    <property type="entry name" value="BUTYROPHILIN"/>
    <property type="match status" value="1"/>
</dbReference>
<dbReference type="GeneTree" id="ENSGT00940000153527"/>
<dbReference type="GO" id="GO:0005102">
    <property type="term" value="F:signaling receptor binding"/>
    <property type="evidence" value="ECO:0007669"/>
    <property type="project" value="TreeGrafter"/>
</dbReference>
<sequence>MKMKVSSFRCRCIATASLPGFIIFFLDFHIHQLVSAQFSVIGPDQPVTAIVGEATVLPCHLSPQMSAENMEVRWIRSQHSAAVHLYRDGQEQTEDQNPEYQGRTEFLRDSLTEGNVSLRIRNIRPSDEGQYRCFVQSLTFYNEATLELKVAALGSELQLSVESYQNGEIQVVCQSAGWYPEPQVLWRDSSGQQLPSLSETSRAGNGLFEAKTTIVVTENSNQKLSCCVWNNLLNQEKGSTLSISGAFFPKFSMWVVTLCMILLVSFVCIGLLAHLFRMKEKLAAELRWRRALTHPAPVTLDPDTAHPQLILSEDGKRVRWGDTRQRLLDNPKLRTSGV</sequence>
<evidence type="ECO:0000313" key="10">
    <source>
        <dbReference type="Proteomes" id="UP000007267"/>
    </source>
</evidence>
<dbReference type="InterPro" id="IPR013106">
    <property type="entry name" value="Ig_V-set"/>
</dbReference>
<dbReference type="OMA" id="VESYQNG"/>
<protein>
    <submittedName>
        <fullName evidence="9">Butyrophilin subfamily 1 member A1-like</fullName>
    </submittedName>
</protein>
<evidence type="ECO:0000256" key="1">
    <source>
        <dbReference type="ARBA" id="ARBA00004370"/>
    </source>
</evidence>
<dbReference type="PROSITE" id="PS50835">
    <property type="entry name" value="IG_LIKE"/>
    <property type="match status" value="2"/>
</dbReference>
<evidence type="ECO:0000259" key="8">
    <source>
        <dbReference type="PROSITE" id="PS50835"/>
    </source>
</evidence>
<reference evidence="10" key="2">
    <citation type="journal article" date="2013" name="Nat. Genet.">
        <title>The draft genomes of soft-shell turtle and green sea turtle yield insights into the development and evolution of the turtle-specific body plan.</title>
        <authorList>
            <person name="Wang Z."/>
            <person name="Pascual-Anaya J."/>
            <person name="Zadissa A."/>
            <person name="Li W."/>
            <person name="Niimura Y."/>
            <person name="Huang Z."/>
            <person name="Li C."/>
            <person name="White S."/>
            <person name="Xiong Z."/>
            <person name="Fang D."/>
            <person name="Wang B."/>
            <person name="Ming Y."/>
            <person name="Chen Y."/>
            <person name="Zheng Y."/>
            <person name="Kuraku S."/>
            <person name="Pignatelli M."/>
            <person name="Herrero J."/>
            <person name="Beal K."/>
            <person name="Nozawa M."/>
            <person name="Li Q."/>
            <person name="Wang J."/>
            <person name="Zhang H."/>
            <person name="Yu L."/>
            <person name="Shigenobu S."/>
            <person name="Wang J."/>
            <person name="Liu J."/>
            <person name="Flicek P."/>
            <person name="Searle S."/>
            <person name="Wang J."/>
            <person name="Kuratani S."/>
            <person name="Yin Y."/>
            <person name="Aken B."/>
            <person name="Zhang G."/>
            <person name="Irie N."/>
        </authorList>
    </citation>
    <scope>NUCLEOTIDE SEQUENCE [LARGE SCALE GENOMIC DNA]</scope>
    <source>
        <strain evidence="10">Daiwa-1</strain>
    </source>
</reference>
<reference evidence="9" key="3">
    <citation type="submission" date="2025-08" db="UniProtKB">
        <authorList>
            <consortium name="Ensembl"/>
        </authorList>
    </citation>
    <scope>IDENTIFICATION</scope>
</reference>
<dbReference type="GO" id="GO:0009897">
    <property type="term" value="C:external side of plasma membrane"/>
    <property type="evidence" value="ECO:0007669"/>
    <property type="project" value="TreeGrafter"/>
</dbReference>
<evidence type="ECO:0000256" key="7">
    <source>
        <dbReference type="SAM" id="Phobius"/>
    </source>
</evidence>
<dbReference type="SUPFAM" id="SSF48726">
    <property type="entry name" value="Immunoglobulin"/>
    <property type="match status" value="2"/>
</dbReference>
<dbReference type="GO" id="GO:0001817">
    <property type="term" value="P:regulation of cytokine production"/>
    <property type="evidence" value="ECO:0007669"/>
    <property type="project" value="TreeGrafter"/>
</dbReference>
<dbReference type="SUPFAM" id="SSF49899">
    <property type="entry name" value="Concanavalin A-like lectins/glucanases"/>
    <property type="match status" value="1"/>
</dbReference>
<dbReference type="CDD" id="cd05713">
    <property type="entry name" value="IgV_MOG_like"/>
    <property type="match status" value="1"/>
</dbReference>
<dbReference type="InterPro" id="IPR043136">
    <property type="entry name" value="B30.2/SPRY_sf"/>
</dbReference>
<dbReference type="EMBL" id="AGCU01092486">
    <property type="status" value="NOT_ANNOTATED_CDS"/>
    <property type="molecule type" value="Genomic_DNA"/>
</dbReference>
<keyword evidence="5 7" id="KW-0472">Membrane</keyword>
<keyword evidence="3" id="KW-0732">Signal</keyword>
<reference evidence="9" key="4">
    <citation type="submission" date="2025-09" db="UniProtKB">
        <authorList>
            <consortium name="Ensembl"/>
        </authorList>
    </citation>
    <scope>IDENTIFICATION</scope>
</reference>
<dbReference type="SMART" id="SM00406">
    <property type="entry name" value="IGv"/>
    <property type="match status" value="1"/>
</dbReference>
<dbReference type="FunFam" id="2.60.40.10:FF:000088">
    <property type="entry name" value="Butyrophilin subfamily 1 member A1"/>
    <property type="match status" value="1"/>
</dbReference>
<dbReference type="FunFam" id="2.60.40.10:FF:000208">
    <property type="entry name" value="Butyrophilin subfamily 1 member A1"/>
    <property type="match status" value="1"/>
</dbReference>
<keyword evidence="4 7" id="KW-1133">Transmembrane helix</keyword>
<dbReference type="SMART" id="SM00409">
    <property type="entry name" value="IG"/>
    <property type="match status" value="1"/>
</dbReference>
<reference evidence="10" key="1">
    <citation type="submission" date="2011-10" db="EMBL/GenBank/DDBJ databases">
        <authorList>
            <consortium name="Soft-shell Turtle Genome Consortium"/>
        </authorList>
    </citation>
    <scope>NUCLEOTIDE SEQUENCE [LARGE SCALE GENOMIC DNA]</scope>
    <source>
        <strain evidence="10">Daiwa-1</strain>
    </source>
</reference>
<dbReference type="InterPro" id="IPR013783">
    <property type="entry name" value="Ig-like_fold"/>
</dbReference>
<dbReference type="PRINTS" id="PR01407">
    <property type="entry name" value="BUTYPHLNCDUF"/>
</dbReference>
<evidence type="ECO:0000256" key="2">
    <source>
        <dbReference type="ARBA" id="ARBA00022692"/>
    </source>
</evidence>
<feature type="transmembrane region" description="Helical" evidence="7">
    <location>
        <begin position="251"/>
        <end position="276"/>
    </location>
</feature>
<dbReference type="eggNOG" id="ENOG502QSRZ">
    <property type="taxonomic scope" value="Eukaryota"/>
</dbReference>
<keyword evidence="10" id="KW-1185">Reference proteome</keyword>
<evidence type="ECO:0000313" key="9">
    <source>
        <dbReference type="Ensembl" id="ENSPSIP00000013457.1"/>
    </source>
</evidence>
<dbReference type="Gene3D" id="2.60.40.10">
    <property type="entry name" value="Immunoglobulins"/>
    <property type="match status" value="2"/>
</dbReference>
<dbReference type="Ensembl" id="ENSPSIT00000013521.1">
    <property type="protein sequence ID" value="ENSPSIP00000013457.1"/>
    <property type="gene ID" value="ENSPSIG00000012090.1"/>
</dbReference>
<evidence type="ECO:0000256" key="5">
    <source>
        <dbReference type="ARBA" id="ARBA00023136"/>
    </source>
</evidence>
<evidence type="ECO:0000256" key="6">
    <source>
        <dbReference type="ARBA" id="ARBA00023319"/>
    </source>
</evidence>
<proteinExistence type="predicted"/>
<dbReference type="GO" id="GO:0050852">
    <property type="term" value="P:T cell receptor signaling pathway"/>
    <property type="evidence" value="ECO:0007669"/>
    <property type="project" value="TreeGrafter"/>
</dbReference>
<comment type="subcellular location">
    <subcellularLocation>
        <location evidence="1">Membrane</location>
    </subcellularLocation>
</comment>
<dbReference type="AlphaFoldDB" id="K7FZJ7"/>
<dbReference type="Proteomes" id="UP000007267">
    <property type="component" value="Unassembled WGS sequence"/>
</dbReference>